<dbReference type="SUPFAM" id="SSF144232">
    <property type="entry name" value="HIT/MYND zinc finger-like"/>
    <property type="match status" value="1"/>
</dbReference>
<evidence type="ECO:0000313" key="6">
    <source>
        <dbReference type="EMBL" id="KAF6751303.1"/>
    </source>
</evidence>
<comment type="caution">
    <text evidence="6">The sequence shown here is derived from an EMBL/GenBank/DDBJ whole genome shotgun (WGS) entry which is preliminary data.</text>
</comment>
<dbReference type="EMBL" id="JACGCI010000051">
    <property type="protein sequence ID" value="KAF6751303.1"/>
    <property type="molecule type" value="Genomic_DNA"/>
</dbReference>
<dbReference type="Gene3D" id="6.10.140.2220">
    <property type="match status" value="1"/>
</dbReference>
<dbReference type="AlphaFoldDB" id="A0A8H6HQG7"/>
<dbReference type="PROSITE" id="PS01360">
    <property type="entry name" value="ZF_MYND_1"/>
    <property type="match status" value="1"/>
</dbReference>
<reference evidence="6 7" key="1">
    <citation type="submission" date="2020-07" db="EMBL/GenBank/DDBJ databases">
        <title>Comparative genomics of pyrophilous fungi reveals a link between fire events and developmental genes.</title>
        <authorList>
            <consortium name="DOE Joint Genome Institute"/>
            <person name="Steindorff A.S."/>
            <person name="Carver A."/>
            <person name="Calhoun S."/>
            <person name="Stillman K."/>
            <person name="Liu H."/>
            <person name="Lipzen A."/>
            <person name="Pangilinan J."/>
            <person name="Labutti K."/>
            <person name="Bruns T.D."/>
            <person name="Grigoriev I.V."/>
        </authorList>
    </citation>
    <scope>NUCLEOTIDE SEQUENCE [LARGE SCALE GENOMIC DNA]</scope>
    <source>
        <strain evidence="6 7">CBS 144469</strain>
    </source>
</reference>
<evidence type="ECO:0000256" key="1">
    <source>
        <dbReference type="ARBA" id="ARBA00022723"/>
    </source>
</evidence>
<keyword evidence="7" id="KW-1185">Reference proteome</keyword>
<dbReference type="Proteomes" id="UP000521943">
    <property type="component" value="Unassembled WGS sequence"/>
</dbReference>
<feature type="domain" description="MYND-type" evidence="5">
    <location>
        <begin position="160"/>
        <end position="203"/>
    </location>
</feature>
<keyword evidence="3" id="KW-0862">Zinc</keyword>
<keyword evidence="2 4" id="KW-0863">Zinc-finger</keyword>
<protein>
    <recommendedName>
        <fullName evidence="5">MYND-type domain-containing protein</fullName>
    </recommendedName>
</protein>
<gene>
    <name evidence="6" type="ORF">DFP72DRAFT_1172379</name>
</gene>
<evidence type="ECO:0000259" key="5">
    <source>
        <dbReference type="PROSITE" id="PS50865"/>
    </source>
</evidence>
<evidence type="ECO:0000256" key="3">
    <source>
        <dbReference type="ARBA" id="ARBA00022833"/>
    </source>
</evidence>
<dbReference type="GO" id="GO:0008270">
    <property type="term" value="F:zinc ion binding"/>
    <property type="evidence" value="ECO:0007669"/>
    <property type="project" value="UniProtKB-KW"/>
</dbReference>
<evidence type="ECO:0000256" key="2">
    <source>
        <dbReference type="ARBA" id="ARBA00022771"/>
    </source>
</evidence>
<dbReference type="Pfam" id="PF01753">
    <property type="entry name" value="zf-MYND"/>
    <property type="match status" value="1"/>
</dbReference>
<keyword evidence="1" id="KW-0479">Metal-binding</keyword>
<dbReference type="OrthoDB" id="2831360at2759"/>
<dbReference type="InterPro" id="IPR002893">
    <property type="entry name" value="Znf_MYND"/>
</dbReference>
<name>A0A8H6HQG7_9AGAR</name>
<proteinExistence type="predicted"/>
<accession>A0A8H6HQG7</accession>
<sequence>MTAVTTSSDAKLHITIYSYGPGTYTPQQKIGHFELRPTIPPPIVGNPALIHLWAQGLATEMVNDLKHSNQWDCQICRVRPAREQNFNIISFTEQSPPLTLIFIHNVCKASTNLCHRIVQGIARKAQAIAAEGASEPPIDFNPWTDFDTPLEKVSGLASSCAKCHDEKTGVKGYRMSRCSGCRLVRYCCPGCQRADWNRHKKVCRMVESVVWENFDE</sequence>
<dbReference type="PROSITE" id="PS50865">
    <property type="entry name" value="ZF_MYND_2"/>
    <property type="match status" value="1"/>
</dbReference>
<organism evidence="6 7">
    <name type="scientific">Ephemerocybe angulata</name>
    <dbReference type="NCBI Taxonomy" id="980116"/>
    <lineage>
        <taxon>Eukaryota</taxon>
        <taxon>Fungi</taxon>
        <taxon>Dikarya</taxon>
        <taxon>Basidiomycota</taxon>
        <taxon>Agaricomycotina</taxon>
        <taxon>Agaricomycetes</taxon>
        <taxon>Agaricomycetidae</taxon>
        <taxon>Agaricales</taxon>
        <taxon>Agaricineae</taxon>
        <taxon>Psathyrellaceae</taxon>
        <taxon>Ephemerocybe</taxon>
    </lineage>
</organism>
<evidence type="ECO:0000256" key="4">
    <source>
        <dbReference type="PROSITE-ProRule" id="PRU00134"/>
    </source>
</evidence>
<evidence type="ECO:0000313" key="7">
    <source>
        <dbReference type="Proteomes" id="UP000521943"/>
    </source>
</evidence>